<feature type="chain" id="PRO_5019054169" description="MucBP domain-containing protein" evidence="2">
    <location>
        <begin position="27"/>
        <end position="496"/>
    </location>
</feature>
<evidence type="ECO:0000313" key="3">
    <source>
        <dbReference type="EMBL" id="GAY72712.1"/>
    </source>
</evidence>
<accession>A0A401FK21</accession>
<dbReference type="EMBL" id="BEXA01000002">
    <property type="protein sequence ID" value="GAY72712.1"/>
    <property type="molecule type" value="Genomic_DNA"/>
</dbReference>
<evidence type="ECO:0008006" key="5">
    <source>
        <dbReference type="Google" id="ProtNLM"/>
    </source>
</evidence>
<feature type="signal peptide" evidence="2">
    <location>
        <begin position="1"/>
        <end position="26"/>
    </location>
</feature>
<dbReference type="RefSeq" id="WP_125008004.1">
    <property type="nucleotide sequence ID" value="NZ_BEXA01000002.1"/>
</dbReference>
<keyword evidence="2" id="KW-0732">Signal</keyword>
<keyword evidence="4" id="KW-1185">Reference proteome</keyword>
<feature type="region of interest" description="Disordered" evidence="1">
    <location>
        <begin position="296"/>
        <end position="336"/>
    </location>
</feature>
<evidence type="ECO:0000256" key="1">
    <source>
        <dbReference type="SAM" id="MobiDB-lite"/>
    </source>
</evidence>
<evidence type="ECO:0000313" key="4">
    <source>
        <dbReference type="Proteomes" id="UP000286974"/>
    </source>
</evidence>
<sequence length="496" mass="54864">MKKFAIMSVGIMSMSLVMSNVQPILADTNYSESQANNESNLQVRWDSRYFVVNTDGTQELVKQVLNDSSIKTRLGGMVIPTSENSGGWILLNDDPIKATKKDGQFVIVPRNLTQPKASVTLKLVDDSGNEIAKPIVLTKASVKGKLILPPETQIDGYALTNREKLPTNVDEDKIELTLVYKNIKDDHDVTDKDESDDIKPENPDRDSSVVENDDYQSAKDKDEETQTNISNETKSEEVQVDAGKSGESTTTQTDESELKDVDTQADTTIETTIEGTQINDVNLGDAVTQTDLINSKDESNQAEITKNSVDGSNQTDDWTTQNRGTQTNSNVDSNVSVDPVSSKDVINNKVPVGQANVKNAEYQVTGKTVQGKILFSRVINSTSQGNHLEFNVPGYVILSSEFKNNELTLNYVPKPINILVTALDEQGKSLYQSRFTSVFGSKFKYTPVQISGYKSLDSTIDKFLSADDLVEYQVHYQKLQKLNTKKTAKEKKTKVS</sequence>
<feature type="region of interest" description="Disordered" evidence="1">
    <location>
        <begin position="187"/>
        <end position="264"/>
    </location>
</feature>
<feature type="compositionally biased region" description="Polar residues" evidence="1">
    <location>
        <begin position="301"/>
        <end position="327"/>
    </location>
</feature>
<organism evidence="3 4">
    <name type="scientific">Lentilactobacillus kosonis</name>
    <dbReference type="NCBI Taxonomy" id="2810561"/>
    <lineage>
        <taxon>Bacteria</taxon>
        <taxon>Bacillati</taxon>
        <taxon>Bacillota</taxon>
        <taxon>Bacilli</taxon>
        <taxon>Lactobacillales</taxon>
        <taxon>Lactobacillaceae</taxon>
        <taxon>Lentilactobacillus</taxon>
    </lineage>
</organism>
<dbReference type="AlphaFoldDB" id="A0A401FK21"/>
<evidence type="ECO:0000256" key="2">
    <source>
        <dbReference type="SAM" id="SignalP"/>
    </source>
</evidence>
<protein>
    <recommendedName>
        <fullName evidence="5">MucBP domain-containing protein</fullName>
    </recommendedName>
</protein>
<name>A0A401FK21_9LACO</name>
<comment type="caution">
    <text evidence="3">The sequence shown here is derived from an EMBL/GenBank/DDBJ whole genome shotgun (WGS) entry which is preliminary data.</text>
</comment>
<reference evidence="3 4" key="1">
    <citation type="submission" date="2017-11" db="EMBL/GenBank/DDBJ databases">
        <title>Draft Genome Sequence of Lactobacillus curieae NBRC 111893 isolated from Koso, a Japanese sugar-Vegetable Fermented Beverage.</title>
        <authorList>
            <person name="Chiou T.Y."/>
            <person name="Oshima K."/>
            <person name="Suda W."/>
            <person name="Hattori M."/>
            <person name="Takahashi T."/>
        </authorList>
    </citation>
    <scope>NUCLEOTIDE SEQUENCE [LARGE SCALE GENOMIC DNA]</scope>
    <source>
        <strain evidence="3 4">NBRC111893</strain>
    </source>
</reference>
<gene>
    <name evidence="3" type="ORF">NBRC111893_858</name>
</gene>
<dbReference type="Proteomes" id="UP000286974">
    <property type="component" value="Unassembled WGS sequence"/>
</dbReference>
<dbReference type="OrthoDB" id="9835374at2"/>
<proteinExistence type="predicted"/>
<feature type="compositionally biased region" description="Basic and acidic residues" evidence="1">
    <location>
        <begin position="187"/>
        <end position="208"/>
    </location>
</feature>